<comment type="caution">
    <text evidence="2">The sequence shown here is derived from an EMBL/GenBank/DDBJ whole genome shotgun (WGS) entry which is preliminary data.</text>
</comment>
<name>A0A9N9PQR3_9HELO</name>
<dbReference type="Proteomes" id="UP000696280">
    <property type="component" value="Unassembled WGS sequence"/>
</dbReference>
<evidence type="ECO:0000313" key="2">
    <source>
        <dbReference type="EMBL" id="CAG8950737.1"/>
    </source>
</evidence>
<proteinExistence type="predicted"/>
<keyword evidence="3" id="KW-1185">Reference proteome</keyword>
<keyword evidence="1" id="KW-0812">Transmembrane</keyword>
<dbReference type="AlphaFoldDB" id="A0A9N9PQR3"/>
<organism evidence="2 3">
    <name type="scientific">Hymenoscyphus fraxineus</name>
    <dbReference type="NCBI Taxonomy" id="746836"/>
    <lineage>
        <taxon>Eukaryota</taxon>
        <taxon>Fungi</taxon>
        <taxon>Dikarya</taxon>
        <taxon>Ascomycota</taxon>
        <taxon>Pezizomycotina</taxon>
        <taxon>Leotiomycetes</taxon>
        <taxon>Helotiales</taxon>
        <taxon>Helotiaceae</taxon>
        <taxon>Hymenoscyphus</taxon>
    </lineage>
</organism>
<gene>
    <name evidence="2" type="ORF">HYFRA_00002948</name>
</gene>
<evidence type="ECO:0000256" key="1">
    <source>
        <dbReference type="SAM" id="Phobius"/>
    </source>
</evidence>
<feature type="transmembrane region" description="Helical" evidence="1">
    <location>
        <begin position="29"/>
        <end position="49"/>
    </location>
</feature>
<sequence length="123" mass="13685">MSSGGIFPHTHPVAEEAPKRKRFSNRCKYLTITSIAVVGGVVVGVALWAHANRNMPHPIEKRVRDEFSWTRWMAISIESLGPDEVEMLLLFLTQLFVNFIPSKGSKSSPVSSYEEIRSLGIGS</sequence>
<keyword evidence="1" id="KW-0472">Membrane</keyword>
<keyword evidence="1" id="KW-1133">Transmembrane helix</keyword>
<evidence type="ECO:0000313" key="3">
    <source>
        <dbReference type="Proteomes" id="UP000696280"/>
    </source>
</evidence>
<reference evidence="2" key="1">
    <citation type="submission" date="2021-07" db="EMBL/GenBank/DDBJ databases">
        <authorList>
            <person name="Durling M."/>
        </authorList>
    </citation>
    <scope>NUCLEOTIDE SEQUENCE</scope>
</reference>
<accession>A0A9N9PQR3</accession>
<protein>
    <submittedName>
        <fullName evidence="2">Uncharacterized protein</fullName>
    </submittedName>
</protein>
<dbReference type="EMBL" id="CAJVRL010000038">
    <property type="protein sequence ID" value="CAG8950737.1"/>
    <property type="molecule type" value="Genomic_DNA"/>
</dbReference>